<dbReference type="GO" id="GO:0043565">
    <property type="term" value="F:sequence-specific DNA binding"/>
    <property type="evidence" value="ECO:0007669"/>
    <property type="project" value="InterPro"/>
</dbReference>
<feature type="domain" description="HTH araC/xylS-type" evidence="4">
    <location>
        <begin position="10"/>
        <end position="108"/>
    </location>
</feature>
<name>A0A6N8FM69_9BACI</name>
<dbReference type="Gene3D" id="1.10.10.60">
    <property type="entry name" value="Homeodomain-like"/>
    <property type="match status" value="2"/>
</dbReference>
<evidence type="ECO:0000256" key="3">
    <source>
        <dbReference type="ARBA" id="ARBA00023163"/>
    </source>
</evidence>
<dbReference type="GO" id="GO:0003700">
    <property type="term" value="F:DNA-binding transcription factor activity"/>
    <property type="evidence" value="ECO:0007669"/>
    <property type="project" value="InterPro"/>
</dbReference>
<dbReference type="InterPro" id="IPR018060">
    <property type="entry name" value="HTH_AraC"/>
</dbReference>
<comment type="caution">
    <text evidence="5">The sequence shown here is derived from an EMBL/GenBank/DDBJ whole genome shotgun (WGS) entry which is preliminary data.</text>
</comment>
<dbReference type="SMART" id="SM00342">
    <property type="entry name" value="HTH_ARAC"/>
    <property type="match status" value="1"/>
</dbReference>
<protein>
    <submittedName>
        <fullName evidence="5">Helix-turn-helix domain-containing protein</fullName>
    </submittedName>
</protein>
<evidence type="ECO:0000259" key="4">
    <source>
        <dbReference type="PROSITE" id="PS01124"/>
    </source>
</evidence>
<dbReference type="PROSITE" id="PS01124">
    <property type="entry name" value="HTH_ARAC_FAMILY_2"/>
    <property type="match status" value="1"/>
</dbReference>
<dbReference type="PANTHER" id="PTHR43280:SF28">
    <property type="entry name" value="HTH-TYPE TRANSCRIPTIONAL ACTIVATOR RHAS"/>
    <property type="match status" value="1"/>
</dbReference>
<dbReference type="PROSITE" id="PS00041">
    <property type="entry name" value="HTH_ARAC_FAMILY_1"/>
    <property type="match status" value="1"/>
</dbReference>
<proteinExistence type="predicted"/>
<dbReference type="Pfam" id="PF12833">
    <property type="entry name" value="HTH_18"/>
    <property type="match status" value="1"/>
</dbReference>
<dbReference type="AlphaFoldDB" id="A0A6N8FM69"/>
<evidence type="ECO:0000313" key="6">
    <source>
        <dbReference type="Proteomes" id="UP000469125"/>
    </source>
</evidence>
<organism evidence="5 6">
    <name type="scientific">Ornithinibacillus caprae</name>
    <dbReference type="NCBI Taxonomy" id="2678566"/>
    <lineage>
        <taxon>Bacteria</taxon>
        <taxon>Bacillati</taxon>
        <taxon>Bacillota</taxon>
        <taxon>Bacilli</taxon>
        <taxon>Bacillales</taxon>
        <taxon>Bacillaceae</taxon>
        <taxon>Ornithinibacillus</taxon>
    </lineage>
</organism>
<keyword evidence="1" id="KW-0805">Transcription regulation</keyword>
<dbReference type="PANTHER" id="PTHR43280">
    <property type="entry name" value="ARAC-FAMILY TRANSCRIPTIONAL REGULATOR"/>
    <property type="match status" value="1"/>
</dbReference>
<dbReference type="SUPFAM" id="SSF46689">
    <property type="entry name" value="Homeodomain-like"/>
    <property type="match status" value="2"/>
</dbReference>
<keyword evidence="6" id="KW-1185">Reference proteome</keyword>
<evidence type="ECO:0000256" key="2">
    <source>
        <dbReference type="ARBA" id="ARBA00023125"/>
    </source>
</evidence>
<dbReference type="RefSeq" id="WP_155670000.1">
    <property type="nucleotide sequence ID" value="NZ_WOCA01000014.1"/>
</dbReference>
<keyword evidence="3" id="KW-0804">Transcription</keyword>
<keyword evidence="2" id="KW-0238">DNA-binding</keyword>
<reference evidence="5 6" key="1">
    <citation type="submission" date="2019-11" db="EMBL/GenBank/DDBJ databases">
        <authorList>
            <person name="Li X."/>
        </authorList>
    </citation>
    <scope>NUCLEOTIDE SEQUENCE [LARGE SCALE GENOMIC DNA]</scope>
    <source>
        <strain evidence="5 6">L9</strain>
    </source>
</reference>
<evidence type="ECO:0000313" key="5">
    <source>
        <dbReference type="EMBL" id="MUK89816.1"/>
    </source>
</evidence>
<dbReference type="InterPro" id="IPR018062">
    <property type="entry name" value="HTH_AraC-typ_CS"/>
</dbReference>
<sequence length="260" mass="29428">MTNGKTEIVLQAIEYMKTHLEEEITSEQLAKHVGYSPYHFSRVFKEVTGVSPRHYLSALRIETGKQILVNSSSTILKTLLDIGFRSMGTFNSKFKRFVGIPPKQFQSSIHELHHFVNEYQFSTKTRRKVHPPSITCHLEVPSDFKGVLFVGLFPRPIPDQNPVVGTALAHHETSCTFSTVPKGTYYILAAAISRSLNPKNYFVLDKALRGIAEHPVTIQDDTESTVSITLRNPLPYDPPILINLPKLLLEKEKNSKQEEK</sequence>
<dbReference type="EMBL" id="WOCA01000014">
    <property type="protein sequence ID" value="MUK89816.1"/>
    <property type="molecule type" value="Genomic_DNA"/>
</dbReference>
<evidence type="ECO:0000256" key="1">
    <source>
        <dbReference type="ARBA" id="ARBA00023015"/>
    </source>
</evidence>
<dbReference type="Proteomes" id="UP000469125">
    <property type="component" value="Unassembled WGS sequence"/>
</dbReference>
<accession>A0A6N8FM69</accession>
<dbReference type="InterPro" id="IPR009057">
    <property type="entry name" value="Homeodomain-like_sf"/>
</dbReference>
<gene>
    <name evidence="5" type="ORF">GMD78_15715</name>
</gene>